<dbReference type="PROSITE" id="PS50977">
    <property type="entry name" value="HTH_TETR_2"/>
    <property type="match status" value="1"/>
</dbReference>
<keyword evidence="1" id="KW-0805">Transcription regulation</keyword>
<protein>
    <submittedName>
        <fullName evidence="7">TetR family transcriptional regulator</fullName>
    </submittedName>
</protein>
<dbReference type="PANTHER" id="PTHR47506">
    <property type="entry name" value="TRANSCRIPTIONAL REGULATORY PROTEIN"/>
    <property type="match status" value="1"/>
</dbReference>
<dbReference type="InterPro" id="IPR001647">
    <property type="entry name" value="HTH_TetR"/>
</dbReference>
<dbReference type="OrthoDB" id="4541465at2"/>
<feature type="domain" description="HTH tetR-type" evidence="6">
    <location>
        <begin position="18"/>
        <end position="78"/>
    </location>
</feature>
<sequence length="207" mass="22610">MATTLATTDGRTATDSRTSTRTTLLDAAQRTFAHKGFSGVGINEVLAGAGVPKGSFYHYFSSKDAFGEAVLEHYYAQYLADMDVVLSRPDTTWAQRTLDYFESWRLTQSLDDCQGRCLAVKLGAEVADMSEAMRERLKAGTTGIVNRLESALRGGLEDGTVTLQDEPRAVAQSLYELWMGASVLAKVYRNLSSMDNAMATTRRLIGA</sequence>
<evidence type="ECO:0000256" key="4">
    <source>
        <dbReference type="PROSITE-ProRule" id="PRU00335"/>
    </source>
</evidence>
<dbReference type="GO" id="GO:0003677">
    <property type="term" value="F:DNA binding"/>
    <property type="evidence" value="ECO:0007669"/>
    <property type="project" value="UniProtKB-UniRule"/>
</dbReference>
<dbReference type="EMBL" id="PVZF01000015">
    <property type="protein sequence ID" value="PRY10740.1"/>
    <property type="molecule type" value="Genomic_DNA"/>
</dbReference>
<dbReference type="SUPFAM" id="SSF46689">
    <property type="entry name" value="Homeodomain-like"/>
    <property type="match status" value="1"/>
</dbReference>
<keyword evidence="3" id="KW-0804">Transcription</keyword>
<dbReference type="Pfam" id="PF00440">
    <property type="entry name" value="TetR_N"/>
    <property type="match status" value="1"/>
</dbReference>
<reference evidence="7 8" key="1">
    <citation type="submission" date="2018-03" db="EMBL/GenBank/DDBJ databases">
        <title>Genomic Encyclopedia of Archaeal and Bacterial Type Strains, Phase II (KMG-II): from individual species to whole genera.</title>
        <authorList>
            <person name="Goeker M."/>
        </authorList>
    </citation>
    <scope>NUCLEOTIDE SEQUENCE [LARGE SCALE GENOMIC DNA]</scope>
    <source>
        <strain evidence="7 8">DSM 19711</strain>
    </source>
</reference>
<evidence type="ECO:0000256" key="2">
    <source>
        <dbReference type="ARBA" id="ARBA00023125"/>
    </source>
</evidence>
<dbReference type="Proteomes" id="UP000238083">
    <property type="component" value="Unassembled WGS sequence"/>
</dbReference>
<dbReference type="Gene3D" id="1.10.357.10">
    <property type="entry name" value="Tetracycline Repressor, domain 2"/>
    <property type="match status" value="1"/>
</dbReference>
<organism evidence="7 8">
    <name type="scientific">Kineococcus rhizosphaerae</name>
    <dbReference type="NCBI Taxonomy" id="559628"/>
    <lineage>
        <taxon>Bacteria</taxon>
        <taxon>Bacillati</taxon>
        <taxon>Actinomycetota</taxon>
        <taxon>Actinomycetes</taxon>
        <taxon>Kineosporiales</taxon>
        <taxon>Kineosporiaceae</taxon>
        <taxon>Kineococcus</taxon>
    </lineage>
</organism>
<dbReference type="PRINTS" id="PR00455">
    <property type="entry name" value="HTHTETR"/>
</dbReference>
<dbReference type="Pfam" id="PF16925">
    <property type="entry name" value="TetR_C_13"/>
    <property type="match status" value="1"/>
</dbReference>
<dbReference type="RefSeq" id="WP_106214903.1">
    <property type="nucleotide sequence ID" value="NZ_PVZF01000015.1"/>
</dbReference>
<evidence type="ECO:0000256" key="5">
    <source>
        <dbReference type="SAM" id="MobiDB-lite"/>
    </source>
</evidence>
<evidence type="ECO:0000259" key="6">
    <source>
        <dbReference type="PROSITE" id="PS50977"/>
    </source>
</evidence>
<dbReference type="InterPro" id="IPR011075">
    <property type="entry name" value="TetR_C"/>
</dbReference>
<feature type="DNA-binding region" description="H-T-H motif" evidence="4">
    <location>
        <begin position="41"/>
        <end position="60"/>
    </location>
</feature>
<dbReference type="PANTHER" id="PTHR47506:SF6">
    <property type="entry name" value="HTH-TYPE TRANSCRIPTIONAL REPRESSOR NEMR"/>
    <property type="match status" value="1"/>
</dbReference>
<evidence type="ECO:0000313" key="8">
    <source>
        <dbReference type="Proteomes" id="UP000238083"/>
    </source>
</evidence>
<name>A0A2T0QXN3_9ACTN</name>
<dbReference type="InterPro" id="IPR036271">
    <property type="entry name" value="Tet_transcr_reg_TetR-rel_C_sf"/>
</dbReference>
<feature type="region of interest" description="Disordered" evidence="5">
    <location>
        <begin position="1"/>
        <end position="20"/>
    </location>
</feature>
<evidence type="ECO:0000313" key="7">
    <source>
        <dbReference type="EMBL" id="PRY10740.1"/>
    </source>
</evidence>
<dbReference type="SUPFAM" id="SSF48498">
    <property type="entry name" value="Tetracyclin repressor-like, C-terminal domain"/>
    <property type="match status" value="1"/>
</dbReference>
<keyword evidence="8" id="KW-1185">Reference proteome</keyword>
<keyword evidence="2 4" id="KW-0238">DNA-binding</keyword>
<dbReference type="InterPro" id="IPR009057">
    <property type="entry name" value="Homeodomain-like_sf"/>
</dbReference>
<evidence type="ECO:0000256" key="3">
    <source>
        <dbReference type="ARBA" id="ARBA00023163"/>
    </source>
</evidence>
<proteinExistence type="predicted"/>
<evidence type="ECO:0000256" key="1">
    <source>
        <dbReference type="ARBA" id="ARBA00023015"/>
    </source>
</evidence>
<gene>
    <name evidence="7" type="ORF">CLV37_1154</name>
</gene>
<comment type="caution">
    <text evidence="7">The sequence shown here is derived from an EMBL/GenBank/DDBJ whole genome shotgun (WGS) entry which is preliminary data.</text>
</comment>
<dbReference type="AlphaFoldDB" id="A0A2T0QXN3"/>
<accession>A0A2T0QXN3</accession>